<feature type="chain" id="PRO_5038376741" description="DUF3558 domain-containing protein" evidence="2">
    <location>
        <begin position="22"/>
        <end position="185"/>
    </location>
</feature>
<dbReference type="OrthoDB" id="3786846at2"/>
<name>A0A1G6X5Y8_9ACTN</name>
<dbReference type="PROSITE" id="PS51257">
    <property type="entry name" value="PROKAR_LIPOPROTEIN"/>
    <property type="match status" value="1"/>
</dbReference>
<evidence type="ECO:0000313" key="3">
    <source>
        <dbReference type="EMBL" id="SDD73538.1"/>
    </source>
</evidence>
<organism evidence="3 4">
    <name type="scientific">Nocardioides lianchengensis</name>
    <dbReference type="NCBI Taxonomy" id="1045774"/>
    <lineage>
        <taxon>Bacteria</taxon>
        <taxon>Bacillati</taxon>
        <taxon>Actinomycetota</taxon>
        <taxon>Actinomycetes</taxon>
        <taxon>Propionibacteriales</taxon>
        <taxon>Nocardioidaceae</taxon>
        <taxon>Nocardioides</taxon>
    </lineage>
</organism>
<dbReference type="EMBL" id="FMZM01000010">
    <property type="protein sequence ID" value="SDD73538.1"/>
    <property type="molecule type" value="Genomic_DNA"/>
</dbReference>
<sequence length="185" mass="17873">MRRTLPALALAAALAVLTSCGGDESSGSSGSSSADSPADGGSGSSELVDVCSLVSAEDVGEVLGATVTTTEVPGGGCSFNQEDPRAVSASIVATPYDEGSGGMDGTRQGVTGVLDGATAETLGGVGDDAFVAVGTALGGENQQGGGAVLVGGTTVQVSVLQAEDLPADDVRQLTVDLLTLVGERA</sequence>
<feature type="signal peptide" evidence="2">
    <location>
        <begin position="1"/>
        <end position="21"/>
    </location>
</feature>
<evidence type="ECO:0008006" key="5">
    <source>
        <dbReference type="Google" id="ProtNLM"/>
    </source>
</evidence>
<protein>
    <recommendedName>
        <fullName evidence="5">DUF3558 domain-containing protein</fullName>
    </recommendedName>
</protein>
<dbReference type="Proteomes" id="UP000199034">
    <property type="component" value="Unassembled WGS sequence"/>
</dbReference>
<feature type="region of interest" description="Disordered" evidence="1">
    <location>
        <begin position="22"/>
        <end position="45"/>
    </location>
</feature>
<proteinExistence type="predicted"/>
<dbReference type="STRING" id="1045774.SAMN05421872_110174"/>
<reference evidence="3 4" key="1">
    <citation type="submission" date="2016-10" db="EMBL/GenBank/DDBJ databases">
        <authorList>
            <person name="de Groot N.N."/>
        </authorList>
    </citation>
    <scope>NUCLEOTIDE SEQUENCE [LARGE SCALE GENOMIC DNA]</scope>
    <source>
        <strain evidence="3 4">CGMCC 4.6858</strain>
    </source>
</reference>
<dbReference type="RefSeq" id="WP_139175673.1">
    <property type="nucleotide sequence ID" value="NZ_FMZM01000010.1"/>
</dbReference>
<feature type="compositionally biased region" description="Low complexity" evidence="1">
    <location>
        <begin position="22"/>
        <end position="39"/>
    </location>
</feature>
<keyword evidence="2" id="KW-0732">Signal</keyword>
<evidence type="ECO:0000256" key="1">
    <source>
        <dbReference type="SAM" id="MobiDB-lite"/>
    </source>
</evidence>
<keyword evidence="4" id="KW-1185">Reference proteome</keyword>
<evidence type="ECO:0000313" key="4">
    <source>
        <dbReference type="Proteomes" id="UP000199034"/>
    </source>
</evidence>
<dbReference type="AlphaFoldDB" id="A0A1G6X5Y8"/>
<evidence type="ECO:0000256" key="2">
    <source>
        <dbReference type="SAM" id="SignalP"/>
    </source>
</evidence>
<accession>A0A1G6X5Y8</accession>
<gene>
    <name evidence="3" type="ORF">SAMN05421872_110174</name>
</gene>